<dbReference type="InterPro" id="IPR003789">
    <property type="entry name" value="Asn/Gln_tRNA_amidoTrase-B-like"/>
</dbReference>
<dbReference type="InterPro" id="IPR042184">
    <property type="entry name" value="YqeY/Aim41_N"/>
</dbReference>
<evidence type="ECO:0000313" key="1">
    <source>
        <dbReference type="EMBL" id="OGN06770.1"/>
    </source>
</evidence>
<dbReference type="AlphaFoldDB" id="A0A1F8F2F4"/>
<evidence type="ECO:0008006" key="3">
    <source>
        <dbReference type="Google" id="ProtNLM"/>
    </source>
</evidence>
<dbReference type="Gene3D" id="1.10.10.410">
    <property type="match status" value="1"/>
</dbReference>
<dbReference type="PANTHER" id="PTHR28055">
    <property type="entry name" value="ALTERED INHERITANCE OF MITOCHONDRIA PROTEIN 41, MITOCHONDRIAL"/>
    <property type="match status" value="1"/>
</dbReference>
<comment type="caution">
    <text evidence="1">The sequence shown here is derived from an EMBL/GenBank/DDBJ whole genome shotgun (WGS) entry which is preliminary data.</text>
</comment>
<dbReference type="PANTHER" id="PTHR28055:SF1">
    <property type="entry name" value="ALTERED INHERITANCE OF MITOCHONDRIA PROTEIN 41, MITOCHONDRIAL"/>
    <property type="match status" value="1"/>
</dbReference>
<dbReference type="Pfam" id="PF09424">
    <property type="entry name" value="YqeY"/>
    <property type="match status" value="1"/>
</dbReference>
<dbReference type="Proteomes" id="UP000177605">
    <property type="component" value="Unassembled WGS sequence"/>
</dbReference>
<accession>A0A1F8F2F4</accession>
<organism evidence="1 2">
    <name type="scientific">Candidatus Yanofskybacteria bacterium RIFCSPHIGHO2_01_FULL_48_25b</name>
    <dbReference type="NCBI Taxonomy" id="1802672"/>
    <lineage>
        <taxon>Bacteria</taxon>
        <taxon>Candidatus Yanofskyibacteriota</taxon>
    </lineage>
</organism>
<evidence type="ECO:0000313" key="2">
    <source>
        <dbReference type="Proteomes" id="UP000177605"/>
    </source>
</evidence>
<gene>
    <name evidence="1" type="ORF">A2669_00365</name>
</gene>
<reference evidence="1 2" key="1">
    <citation type="journal article" date="2016" name="Nat. Commun.">
        <title>Thousands of microbial genomes shed light on interconnected biogeochemical processes in an aquifer system.</title>
        <authorList>
            <person name="Anantharaman K."/>
            <person name="Brown C.T."/>
            <person name="Hug L.A."/>
            <person name="Sharon I."/>
            <person name="Castelle C.J."/>
            <person name="Probst A.J."/>
            <person name="Thomas B.C."/>
            <person name="Singh A."/>
            <person name="Wilkins M.J."/>
            <person name="Karaoz U."/>
            <person name="Brodie E.L."/>
            <person name="Williams K.H."/>
            <person name="Hubbard S.S."/>
            <person name="Banfield J.F."/>
        </authorList>
    </citation>
    <scope>NUCLEOTIDE SEQUENCE [LARGE SCALE GENOMIC DNA]</scope>
</reference>
<dbReference type="SUPFAM" id="SSF89095">
    <property type="entry name" value="GatB/YqeY motif"/>
    <property type="match status" value="1"/>
</dbReference>
<protein>
    <recommendedName>
        <fullName evidence="3">Glutamyl-tRNA amidotransferase</fullName>
    </recommendedName>
</protein>
<dbReference type="InterPro" id="IPR023168">
    <property type="entry name" value="GatB_Yqey_C_2"/>
</dbReference>
<proteinExistence type="predicted"/>
<name>A0A1F8F2F4_9BACT</name>
<dbReference type="EMBL" id="MGJM01000010">
    <property type="protein sequence ID" value="OGN06770.1"/>
    <property type="molecule type" value="Genomic_DNA"/>
</dbReference>
<dbReference type="Gene3D" id="1.10.1510.10">
    <property type="entry name" value="Uncharacterised protein YqeY/AIM41 PF09424, N-terminal domain"/>
    <property type="match status" value="1"/>
</dbReference>
<dbReference type="InterPro" id="IPR019004">
    <property type="entry name" value="YqeY/Aim41"/>
</dbReference>
<sequence>MLKDQLKEDQKNALKSGDSARRTLLGMVMSAIKNKELEKRGKLAKTISDLAKIDAESQLNDEEIIAVIASEVKRRKDSAAEFEKGGRPELAESEKKEIEILTSYLPEQISDEELKSLVQKAISLTGASSPKDMGKVISAVMAEVKGKADGQRVSATVKSLLAD</sequence>
<dbReference type="GO" id="GO:0016884">
    <property type="term" value="F:carbon-nitrogen ligase activity, with glutamine as amido-N-donor"/>
    <property type="evidence" value="ECO:0007669"/>
    <property type="project" value="InterPro"/>
</dbReference>